<organism evidence="1 2">
    <name type="scientific">Streblomastix strix</name>
    <dbReference type="NCBI Taxonomy" id="222440"/>
    <lineage>
        <taxon>Eukaryota</taxon>
        <taxon>Metamonada</taxon>
        <taxon>Preaxostyla</taxon>
        <taxon>Oxymonadida</taxon>
        <taxon>Streblomastigidae</taxon>
        <taxon>Streblomastix</taxon>
    </lineage>
</organism>
<sequence>MTRKYFLISQVHEILNQLDVQYDPKSTKPVLEQLLLQTIEAQGYNKQKGSVAKIRDFVCNYVVSEGNNIIATNNEQNIDTAIKTTNDTDNDETNEQNNDQEELGLLQLKRIKAKQELELAAEKLNRINKQIELRQQVTKLWEQSTRLNNAKDQLNEIKAFDLVKKSIRNLQLIKQAKKQLQELKDKQVQ</sequence>
<name>A0A5J4WRC2_9EUKA</name>
<dbReference type="EMBL" id="SNRW01001307">
    <property type="protein sequence ID" value="KAA6396935.1"/>
    <property type="molecule type" value="Genomic_DNA"/>
</dbReference>
<protein>
    <submittedName>
        <fullName evidence="1">Uncharacterized protein</fullName>
    </submittedName>
</protein>
<comment type="caution">
    <text evidence="1">The sequence shown here is derived from an EMBL/GenBank/DDBJ whole genome shotgun (WGS) entry which is preliminary data.</text>
</comment>
<accession>A0A5J4WRC2</accession>
<dbReference type="AlphaFoldDB" id="A0A5J4WRC2"/>
<dbReference type="Proteomes" id="UP000324800">
    <property type="component" value="Unassembled WGS sequence"/>
</dbReference>
<gene>
    <name evidence="1" type="ORF">EZS28_007539</name>
</gene>
<evidence type="ECO:0000313" key="2">
    <source>
        <dbReference type="Proteomes" id="UP000324800"/>
    </source>
</evidence>
<proteinExistence type="predicted"/>
<reference evidence="1 2" key="1">
    <citation type="submission" date="2019-03" db="EMBL/GenBank/DDBJ databases">
        <title>Single cell metagenomics reveals metabolic interactions within the superorganism composed of flagellate Streblomastix strix and complex community of Bacteroidetes bacteria on its surface.</title>
        <authorList>
            <person name="Treitli S.C."/>
            <person name="Kolisko M."/>
            <person name="Husnik F."/>
            <person name="Keeling P."/>
            <person name="Hampl V."/>
        </authorList>
    </citation>
    <scope>NUCLEOTIDE SEQUENCE [LARGE SCALE GENOMIC DNA]</scope>
    <source>
        <strain evidence="1">ST1C</strain>
    </source>
</reference>
<evidence type="ECO:0000313" key="1">
    <source>
        <dbReference type="EMBL" id="KAA6396935.1"/>
    </source>
</evidence>